<sequence length="167" mass="19551">MKGKHSQINYSIYAKQKRELEDIEITIEQLNQISDFITANPHTFVCSFSFFEEKNHACIKYSIKAKLQLICQDSLEVFEHDFNITNTIIITEDDRLVEDSLYEPFICNSAIIDLKDIIKEEILLDLPLIPKKDTSTCKNTKKHSYYSEQESVIQEKKNPFEILKILK</sequence>
<protein>
    <recommendedName>
        <fullName evidence="3">Large ribosomal RNA subunit accumulation protein YceD</fullName>
    </recommendedName>
    <alternativeName>
        <fullName evidence="5">23S rRNA accumulation protein YceD</fullName>
    </alternativeName>
</protein>
<name>A0A0B3WHF9_FRATU</name>
<dbReference type="RefSeq" id="WP_003018214.1">
    <property type="nucleotide sequence ID" value="NZ_AP023459.1"/>
</dbReference>
<dbReference type="AlphaFoldDB" id="A0A0B3WHF9"/>
<dbReference type="eggNOG" id="COG1399">
    <property type="taxonomic scope" value="Bacteria"/>
</dbReference>
<dbReference type="EMBL" id="JAAGJP010000034">
    <property type="protein sequence ID" value="NDS68540.1"/>
    <property type="molecule type" value="Genomic_DNA"/>
</dbReference>
<dbReference type="InterPro" id="IPR003772">
    <property type="entry name" value="YceD"/>
</dbReference>
<dbReference type="InterPro" id="IPR039255">
    <property type="entry name" value="YceD_bac"/>
</dbReference>
<keyword evidence="4" id="KW-0690">Ribosome biogenesis</keyword>
<evidence type="ECO:0000256" key="3">
    <source>
        <dbReference type="ARBA" id="ARBA00015716"/>
    </source>
</evidence>
<dbReference type="EMBL" id="JAAGKH010000029">
    <property type="protein sequence ID" value="NDR88968.1"/>
    <property type="molecule type" value="Genomic_DNA"/>
</dbReference>
<dbReference type="GO" id="GO:0042254">
    <property type="term" value="P:ribosome biogenesis"/>
    <property type="evidence" value="ECO:0007669"/>
    <property type="project" value="UniProtKB-KW"/>
</dbReference>
<dbReference type="PANTHER" id="PTHR38099:SF1">
    <property type="entry name" value="LARGE RIBOSOMAL RNA SUBUNIT ACCUMULATION PROTEIN YCED"/>
    <property type="match status" value="1"/>
</dbReference>
<dbReference type="KEGG" id="ftc:DA46_1645"/>
<dbReference type="OMA" id="HEPFICE"/>
<comment type="caution">
    <text evidence="6">The sequence shown here is derived from an EMBL/GenBank/DDBJ whole genome shotgun (WGS) entry which is preliminary data.</text>
</comment>
<comment type="function">
    <text evidence="1">Plays a role in synthesis, processing and/or stability of 23S rRNA.</text>
</comment>
<dbReference type="KEGG" id="ftz:CH68_1230"/>
<gene>
    <name evidence="7" type="ORF">FWI86_05695</name>
    <name evidence="6" type="ORF">FWJ04_04725</name>
</gene>
<evidence type="ECO:0000313" key="7">
    <source>
        <dbReference type="EMBL" id="NDS68540.1"/>
    </source>
</evidence>
<dbReference type="GO" id="GO:0005829">
    <property type="term" value="C:cytosol"/>
    <property type="evidence" value="ECO:0007669"/>
    <property type="project" value="TreeGrafter"/>
</dbReference>
<evidence type="ECO:0000256" key="2">
    <source>
        <dbReference type="ARBA" id="ARBA00010740"/>
    </source>
</evidence>
<reference evidence="6" key="2">
    <citation type="submission" date="2020-02" db="EMBL/GenBank/DDBJ databases">
        <title>Using affinity propagation clustering for identifying bacterial clades and subclades with whole-genome sequences of Francisella tularensis.</title>
        <authorList>
            <person name="Homeier-Bachmann T."/>
            <person name="Abdel-Glil M.Y."/>
            <person name="Hackbart A."/>
            <person name="Hotzel H."/>
            <person name="Tomaso H."/>
        </authorList>
    </citation>
    <scope>NUCLEOTIDE SEQUENCE</scope>
    <source>
        <strain evidence="7">15T0085</strain>
        <strain evidence="6">17T1429</strain>
    </source>
</reference>
<evidence type="ECO:0000256" key="5">
    <source>
        <dbReference type="ARBA" id="ARBA00031841"/>
    </source>
</evidence>
<dbReference type="PANTHER" id="PTHR38099">
    <property type="entry name" value="LARGE RIBOSOMAL RNA SUBUNIT ACCUMULATION PROTEIN YCED"/>
    <property type="match status" value="1"/>
</dbReference>
<accession>A0A0B3WHF9</accession>
<comment type="similarity">
    <text evidence="2">Belongs to the DUF177 domain family.</text>
</comment>
<organism evidence="6">
    <name type="scientific">Francisella tularensis subsp. holarctica</name>
    <dbReference type="NCBI Taxonomy" id="119857"/>
    <lineage>
        <taxon>Bacteria</taxon>
        <taxon>Pseudomonadati</taxon>
        <taxon>Pseudomonadota</taxon>
        <taxon>Gammaproteobacteria</taxon>
        <taxon>Thiotrichales</taxon>
        <taxon>Francisellaceae</taxon>
        <taxon>Francisella</taxon>
    </lineage>
</organism>
<dbReference type="HOGENOM" id="CLU_1592131_0_0_6"/>
<reference evidence="6" key="1">
    <citation type="submission" date="2019-08" db="EMBL/GenBank/DDBJ databases">
        <authorList>
            <person name="Busch A."/>
        </authorList>
    </citation>
    <scope>NUCLEOTIDE SEQUENCE</scope>
    <source>
        <strain evidence="7">15T0085</strain>
        <strain evidence="6">17T1429</strain>
    </source>
</reference>
<proteinExistence type="inferred from homology"/>
<dbReference type="Pfam" id="PF02620">
    <property type="entry name" value="YceD"/>
    <property type="match status" value="1"/>
</dbReference>
<evidence type="ECO:0000313" key="6">
    <source>
        <dbReference type="EMBL" id="NDR88968.1"/>
    </source>
</evidence>
<dbReference type="KEGG" id="ftv:CH67_1499"/>
<evidence type="ECO:0000256" key="1">
    <source>
        <dbReference type="ARBA" id="ARBA00002868"/>
    </source>
</evidence>
<evidence type="ECO:0000256" key="4">
    <source>
        <dbReference type="ARBA" id="ARBA00022517"/>
    </source>
</evidence>